<dbReference type="Proteomes" id="UP000051256">
    <property type="component" value="Unassembled WGS sequence"/>
</dbReference>
<evidence type="ECO:0000256" key="8">
    <source>
        <dbReference type="ARBA" id="ARBA00023065"/>
    </source>
</evidence>
<evidence type="ECO:0000256" key="2">
    <source>
        <dbReference type="ARBA" id="ARBA00022448"/>
    </source>
</evidence>
<feature type="transmembrane region" description="Helical" evidence="10">
    <location>
        <begin position="278"/>
        <end position="297"/>
    </location>
</feature>
<evidence type="ECO:0000256" key="6">
    <source>
        <dbReference type="ARBA" id="ARBA00022958"/>
    </source>
</evidence>
<sequence>MFKKLTQHRLSLVQGLTLGFIGFIVLGTGLLMLPVSAHESTSLIHALFTATSATCVTGLTVVNTAAHWTIFGKLVILALIEIGGLGFMTFVVLLFMSTRRHLDLSTQLMAQESLNLVSLSQIALIRWIVSFSFGVQMVGAVLLSFDFIPRYGLGKGMWYSFFHAISAFCNAGFDLFGNSLENFATDPYVLIVIMLLIISGSFGFLVLADLLAYRKQHHLTLHTKLALTTSGILLGLSVVVYLFTEQNAQQLSQLTPVQRFVNTLFLAVTPRTAGFDTIPFAHLSMAGIVFTMVLMFIGGTPGSTAGGIKTTTAGVLIIQGMATLRGKRDATFAHRRFTRQNVAHAMTMFFIALALVVVAVMIMAATETVPQNVGLEYILFEVLTAFGTTGATLGLTPDLTVWGQLVIIFMMFIGRVGIYTVMYAVLNSNHLDDGYRYPEESVLIG</sequence>
<gene>
    <name evidence="11" type="ORF">FC56_GL001528</name>
</gene>
<dbReference type="InterPro" id="IPR004772">
    <property type="entry name" value="TrkH"/>
</dbReference>
<evidence type="ECO:0000256" key="10">
    <source>
        <dbReference type="SAM" id="Phobius"/>
    </source>
</evidence>
<dbReference type="RefSeq" id="WP_056977840.1">
    <property type="nucleotide sequence ID" value="NZ_AYZR01000004.1"/>
</dbReference>
<evidence type="ECO:0000313" key="12">
    <source>
        <dbReference type="Proteomes" id="UP000051256"/>
    </source>
</evidence>
<dbReference type="PANTHER" id="PTHR32024:SF1">
    <property type="entry name" value="KTR SYSTEM POTASSIUM UPTAKE PROTEIN B"/>
    <property type="match status" value="1"/>
</dbReference>
<keyword evidence="7 10" id="KW-1133">Transmembrane helix</keyword>
<feature type="transmembrane region" description="Helical" evidence="10">
    <location>
        <begin position="12"/>
        <end position="37"/>
    </location>
</feature>
<evidence type="ECO:0000313" key="11">
    <source>
        <dbReference type="EMBL" id="KRM94569.1"/>
    </source>
</evidence>
<dbReference type="PATRIC" id="fig|1423802.4.peg.1549"/>
<keyword evidence="6" id="KW-0630">Potassium</keyword>
<feature type="transmembrane region" description="Helical" evidence="10">
    <location>
        <begin position="342"/>
        <end position="365"/>
    </location>
</feature>
<keyword evidence="2" id="KW-0813">Transport</keyword>
<evidence type="ECO:0000256" key="1">
    <source>
        <dbReference type="ARBA" id="ARBA00004651"/>
    </source>
</evidence>
<keyword evidence="12" id="KW-1185">Reference proteome</keyword>
<protein>
    <submittedName>
        <fullName evidence="11">Trk family potassium (K+) transporter, ATPase</fullName>
    </submittedName>
</protein>
<feature type="transmembrane region" description="Helical" evidence="10">
    <location>
        <begin position="124"/>
        <end position="145"/>
    </location>
</feature>
<accession>A0A0R2D216</accession>
<evidence type="ECO:0000256" key="5">
    <source>
        <dbReference type="ARBA" id="ARBA00022692"/>
    </source>
</evidence>
<dbReference type="GO" id="GO:0015379">
    <property type="term" value="F:potassium:chloride symporter activity"/>
    <property type="evidence" value="ECO:0007669"/>
    <property type="project" value="InterPro"/>
</dbReference>
<feature type="transmembrane region" description="Helical" evidence="10">
    <location>
        <begin position="225"/>
        <end position="244"/>
    </location>
</feature>
<comment type="caution">
    <text evidence="11">The sequence shown here is derived from an EMBL/GenBank/DDBJ whole genome shotgun (WGS) entry which is preliminary data.</text>
</comment>
<feature type="transmembrane region" description="Helical" evidence="10">
    <location>
        <begin position="157"/>
        <end position="176"/>
    </location>
</feature>
<dbReference type="PANTHER" id="PTHR32024">
    <property type="entry name" value="TRK SYSTEM POTASSIUM UPTAKE PROTEIN TRKG-RELATED"/>
    <property type="match status" value="1"/>
</dbReference>
<feature type="transmembrane region" description="Helical" evidence="10">
    <location>
        <begin position="188"/>
        <end position="213"/>
    </location>
</feature>
<dbReference type="NCBIfam" id="TIGR00933">
    <property type="entry name" value="2a38"/>
    <property type="match status" value="1"/>
</dbReference>
<keyword evidence="8" id="KW-0406">Ion transport</keyword>
<evidence type="ECO:0000256" key="9">
    <source>
        <dbReference type="ARBA" id="ARBA00023136"/>
    </source>
</evidence>
<organism evidence="11 12">
    <name type="scientific">Lentilactobacillus senioris DSM 24302 = JCM 17472</name>
    <dbReference type="NCBI Taxonomy" id="1423802"/>
    <lineage>
        <taxon>Bacteria</taxon>
        <taxon>Bacillati</taxon>
        <taxon>Bacillota</taxon>
        <taxon>Bacilli</taxon>
        <taxon>Lactobacillales</taxon>
        <taxon>Lactobacillaceae</taxon>
        <taxon>Lentilactobacillus</taxon>
    </lineage>
</organism>
<dbReference type="GO" id="GO:0005886">
    <property type="term" value="C:plasma membrane"/>
    <property type="evidence" value="ECO:0007669"/>
    <property type="project" value="UniProtKB-SubCell"/>
</dbReference>
<feature type="transmembrane region" description="Helical" evidence="10">
    <location>
        <begin position="74"/>
        <end position="96"/>
    </location>
</feature>
<name>A0A0R2D216_9LACO</name>
<feature type="transmembrane region" description="Helical" evidence="10">
    <location>
        <begin position="43"/>
        <end position="62"/>
    </location>
</feature>
<feature type="transmembrane region" description="Helical" evidence="10">
    <location>
        <begin position="377"/>
        <end position="395"/>
    </location>
</feature>
<reference evidence="11 12" key="1">
    <citation type="journal article" date="2015" name="Genome Announc.">
        <title>Expanding the biotechnology potential of lactobacilli through comparative genomics of 213 strains and associated genera.</title>
        <authorList>
            <person name="Sun Z."/>
            <person name="Harris H.M."/>
            <person name="McCann A."/>
            <person name="Guo C."/>
            <person name="Argimon S."/>
            <person name="Zhang W."/>
            <person name="Yang X."/>
            <person name="Jeffery I.B."/>
            <person name="Cooney J.C."/>
            <person name="Kagawa T.F."/>
            <person name="Liu W."/>
            <person name="Song Y."/>
            <person name="Salvetti E."/>
            <person name="Wrobel A."/>
            <person name="Rasinkangas P."/>
            <person name="Parkhill J."/>
            <person name="Rea M.C."/>
            <person name="O'Sullivan O."/>
            <person name="Ritari J."/>
            <person name="Douillard F.P."/>
            <person name="Paul Ross R."/>
            <person name="Yang R."/>
            <person name="Briner A.E."/>
            <person name="Felis G.E."/>
            <person name="de Vos W.M."/>
            <person name="Barrangou R."/>
            <person name="Klaenhammer T.R."/>
            <person name="Caufield P.W."/>
            <person name="Cui Y."/>
            <person name="Zhang H."/>
            <person name="O'Toole P.W."/>
        </authorList>
    </citation>
    <scope>NUCLEOTIDE SEQUENCE [LARGE SCALE GENOMIC DNA]</scope>
    <source>
        <strain evidence="11 12">DSM 24302</strain>
    </source>
</reference>
<evidence type="ECO:0000256" key="4">
    <source>
        <dbReference type="ARBA" id="ARBA00022538"/>
    </source>
</evidence>
<dbReference type="InterPro" id="IPR003445">
    <property type="entry name" value="Cat_transpt"/>
</dbReference>
<feature type="transmembrane region" description="Helical" evidence="10">
    <location>
        <begin position="401"/>
        <end position="426"/>
    </location>
</feature>
<proteinExistence type="predicted"/>
<keyword evidence="3" id="KW-1003">Cell membrane</keyword>
<dbReference type="Pfam" id="PF02386">
    <property type="entry name" value="TrkH"/>
    <property type="match status" value="1"/>
</dbReference>
<comment type="subcellular location">
    <subcellularLocation>
        <location evidence="1">Cell membrane</location>
        <topology evidence="1">Multi-pass membrane protein</topology>
    </subcellularLocation>
</comment>
<keyword evidence="9 10" id="KW-0472">Membrane</keyword>
<dbReference type="STRING" id="1423802.FC56_GL001528"/>
<evidence type="ECO:0000256" key="3">
    <source>
        <dbReference type="ARBA" id="ARBA00022475"/>
    </source>
</evidence>
<evidence type="ECO:0000256" key="7">
    <source>
        <dbReference type="ARBA" id="ARBA00022989"/>
    </source>
</evidence>
<dbReference type="AlphaFoldDB" id="A0A0R2D216"/>
<dbReference type="EMBL" id="AYZR01000004">
    <property type="protein sequence ID" value="KRM94569.1"/>
    <property type="molecule type" value="Genomic_DNA"/>
</dbReference>
<keyword evidence="5 10" id="KW-0812">Transmembrane</keyword>
<keyword evidence="4" id="KW-0633">Potassium transport</keyword>